<dbReference type="PANTHER" id="PTHR45138">
    <property type="entry name" value="REGULATORY COMPONENTS OF SENSORY TRANSDUCTION SYSTEM"/>
    <property type="match status" value="1"/>
</dbReference>
<dbReference type="EMBL" id="JAPQES010000001">
    <property type="protein sequence ID" value="MCY6369912.1"/>
    <property type="molecule type" value="Genomic_DNA"/>
</dbReference>
<evidence type="ECO:0000259" key="1">
    <source>
        <dbReference type="PROSITE" id="PS50887"/>
    </source>
</evidence>
<dbReference type="SMART" id="SM00267">
    <property type="entry name" value="GGDEF"/>
    <property type="match status" value="1"/>
</dbReference>
<sequence length="366" mass="42030">MAKKGDESFENLNNINNVEIKLKLENKILKKEKSIITKELEESRGMNWILSQVIKVSGTLELFENLMKNITDIIMGVMGTDTCTIWIKNDNDYTTYSRSIYNGNKYEVKENEKLPDFLLKIKETGAFNVSNRKIDFFKGTNVESILIAPLEDFRLNNRLGVIVVEHRNKDFFTKNIIDFFNILAIQVSIVAVNSKLFEKINEVSNRDILTNCYNRKYLEKLMLNMNTNQENYTLAVFDLDNFKKVNDMCGHEKGDEVLVEVSNLAMEIIKKHKGDVIRFGGDEFIIILFKPLSEAVEILDHFREKVTQLKVIKQIGINVTITIGVASYPETVLQMKDVFTVADKILVEGKTKGLKNRIHVGESKNI</sequence>
<dbReference type="Gene3D" id="3.30.70.270">
    <property type="match status" value="1"/>
</dbReference>
<proteinExistence type="predicted"/>
<dbReference type="RefSeq" id="WP_268048331.1">
    <property type="nucleotide sequence ID" value="NZ_JAPQES010000001.1"/>
</dbReference>
<evidence type="ECO:0000313" key="3">
    <source>
        <dbReference type="Proteomes" id="UP001079657"/>
    </source>
</evidence>
<reference evidence="2" key="1">
    <citation type="submission" date="2022-12" db="EMBL/GenBank/DDBJ databases">
        <authorList>
            <person name="Wang J."/>
        </authorList>
    </citation>
    <scope>NUCLEOTIDE SEQUENCE</scope>
    <source>
        <strain evidence="2">HY-42-06</strain>
    </source>
</reference>
<dbReference type="PROSITE" id="PS50887">
    <property type="entry name" value="GGDEF"/>
    <property type="match status" value="1"/>
</dbReference>
<dbReference type="InterPro" id="IPR043128">
    <property type="entry name" value="Rev_trsase/Diguanyl_cyclase"/>
</dbReference>
<dbReference type="InterPro" id="IPR050469">
    <property type="entry name" value="Diguanylate_Cyclase"/>
</dbReference>
<dbReference type="Pfam" id="PF00990">
    <property type="entry name" value="GGDEF"/>
    <property type="match status" value="1"/>
</dbReference>
<dbReference type="Proteomes" id="UP001079657">
    <property type="component" value="Unassembled WGS sequence"/>
</dbReference>
<dbReference type="Gene3D" id="3.30.450.40">
    <property type="match status" value="1"/>
</dbReference>
<dbReference type="InterPro" id="IPR000160">
    <property type="entry name" value="GGDEF_dom"/>
</dbReference>
<evidence type="ECO:0000313" key="2">
    <source>
        <dbReference type="EMBL" id="MCY6369912.1"/>
    </source>
</evidence>
<dbReference type="InterPro" id="IPR003018">
    <property type="entry name" value="GAF"/>
</dbReference>
<gene>
    <name evidence="2" type="ORF">OXH55_04640</name>
</gene>
<dbReference type="SUPFAM" id="SSF55073">
    <property type="entry name" value="Nucleotide cyclase"/>
    <property type="match status" value="1"/>
</dbReference>
<dbReference type="InterPro" id="IPR029787">
    <property type="entry name" value="Nucleotide_cyclase"/>
</dbReference>
<dbReference type="Pfam" id="PF01590">
    <property type="entry name" value="GAF"/>
    <property type="match status" value="1"/>
</dbReference>
<dbReference type="InterPro" id="IPR029016">
    <property type="entry name" value="GAF-like_dom_sf"/>
</dbReference>
<comment type="caution">
    <text evidence="2">The sequence shown here is derived from an EMBL/GenBank/DDBJ whole genome shotgun (WGS) entry which is preliminary data.</text>
</comment>
<dbReference type="CDD" id="cd01949">
    <property type="entry name" value="GGDEF"/>
    <property type="match status" value="1"/>
</dbReference>
<dbReference type="PANTHER" id="PTHR45138:SF9">
    <property type="entry name" value="DIGUANYLATE CYCLASE DGCM-RELATED"/>
    <property type="match status" value="1"/>
</dbReference>
<dbReference type="SUPFAM" id="SSF55781">
    <property type="entry name" value="GAF domain-like"/>
    <property type="match status" value="1"/>
</dbReference>
<dbReference type="NCBIfam" id="TIGR00254">
    <property type="entry name" value="GGDEF"/>
    <property type="match status" value="1"/>
</dbReference>
<accession>A0ABT4CLK1</accession>
<organism evidence="2 3">
    <name type="scientific">Clostridium ganghwense</name>
    <dbReference type="NCBI Taxonomy" id="312089"/>
    <lineage>
        <taxon>Bacteria</taxon>
        <taxon>Bacillati</taxon>
        <taxon>Bacillota</taxon>
        <taxon>Clostridia</taxon>
        <taxon>Eubacteriales</taxon>
        <taxon>Clostridiaceae</taxon>
        <taxon>Clostridium</taxon>
    </lineage>
</organism>
<protein>
    <submittedName>
        <fullName evidence="2">Sensor domain-containing diguanylate cyclase</fullName>
    </submittedName>
</protein>
<name>A0ABT4CLK1_9CLOT</name>
<feature type="domain" description="GGDEF" evidence="1">
    <location>
        <begin position="230"/>
        <end position="363"/>
    </location>
</feature>
<keyword evidence="3" id="KW-1185">Reference proteome</keyword>